<evidence type="ECO:0000256" key="2">
    <source>
        <dbReference type="ARBA" id="ARBA00008954"/>
    </source>
</evidence>
<evidence type="ECO:0000256" key="3">
    <source>
        <dbReference type="ARBA" id="ARBA00011881"/>
    </source>
</evidence>
<evidence type="ECO:0000256" key="1">
    <source>
        <dbReference type="ARBA" id="ARBA00001933"/>
    </source>
</evidence>
<evidence type="ECO:0000256" key="4">
    <source>
        <dbReference type="ARBA" id="ARBA00013049"/>
    </source>
</evidence>
<dbReference type="CDD" id="cd00610">
    <property type="entry name" value="OAT_like"/>
    <property type="match status" value="1"/>
</dbReference>
<evidence type="ECO:0000313" key="11">
    <source>
        <dbReference type="Proteomes" id="UP000184241"/>
    </source>
</evidence>
<dbReference type="PROSITE" id="PS00600">
    <property type="entry name" value="AA_TRANSFER_CLASS_3"/>
    <property type="match status" value="1"/>
</dbReference>
<dbReference type="SUPFAM" id="SSF53383">
    <property type="entry name" value="PLP-dependent transferases"/>
    <property type="match status" value="1"/>
</dbReference>
<keyword evidence="5 10" id="KW-0032">Aminotransferase</keyword>
<dbReference type="Pfam" id="PF00202">
    <property type="entry name" value="Aminotran_3"/>
    <property type="match status" value="1"/>
</dbReference>
<dbReference type="GO" id="GO:0008453">
    <property type="term" value="F:alanine-glyoxylate transaminase activity"/>
    <property type="evidence" value="ECO:0007669"/>
    <property type="project" value="UniProtKB-EC"/>
</dbReference>
<evidence type="ECO:0000256" key="6">
    <source>
        <dbReference type="ARBA" id="ARBA00022679"/>
    </source>
</evidence>
<dbReference type="Proteomes" id="UP000184241">
    <property type="component" value="Unassembled WGS sequence"/>
</dbReference>
<gene>
    <name evidence="10" type="ORF">SAMN02745941_03242</name>
</gene>
<evidence type="ECO:0000256" key="8">
    <source>
        <dbReference type="ARBA" id="ARBA00022946"/>
    </source>
</evidence>
<dbReference type="PIRSF" id="PIRSF000521">
    <property type="entry name" value="Transaminase_4ab_Lys_Orn"/>
    <property type="match status" value="1"/>
</dbReference>
<dbReference type="FunFam" id="3.40.640.10:FF:000004">
    <property type="entry name" value="Acetylornithine aminotransferase"/>
    <property type="match status" value="1"/>
</dbReference>
<comment type="subunit">
    <text evidence="3">Homotetramer.</text>
</comment>
<dbReference type="PANTHER" id="PTHR45688:SF3">
    <property type="entry name" value="ALANINE--GLYOXYLATE AMINOTRANSFERASE 2, MITOCHONDRIAL"/>
    <property type="match status" value="1"/>
</dbReference>
<dbReference type="EMBL" id="FQXU01000010">
    <property type="protein sequence ID" value="SHI26390.1"/>
    <property type="molecule type" value="Genomic_DNA"/>
</dbReference>
<sequence length="422" mass="47158">MTFIGPQKILEKRREYFFPATAHFYKNPPQITAGNMQYLFDENNKKYTDFFSGVSVMNCGHSNPEILKSTIEQLNTLQHTTTLYLTQPMVDLAEKLSEIFPGNIKRTFFCATGSEANEGAMALARLHTKKNGFIALNGGLHGRTHLTLSVTGIPMWRLDDNLVKENIFFIERPYSPDTSYEEAMEKSLTQLEEVLKENGDKIAAMMLEPLQGNGGIILYPFDYVSKVKSLLEKYNVLLIVDEVQTGYGRTGKMFCIEHYNVVPDIIVTAKALGNGIPISTFSTTDEIAKSFDRPSASTLGGNPVSAYTALSVLNYIEKNSLVKKSEELGAYLKSKLEELSSPVIKEIRGIGLMLGIQTQSSDNLTSAEVTDIILEEMKDSGFFIGKNGLNRDVIAFQPPLVITREDIHNMLFTLKNILKKFD</sequence>
<name>A0A1M5ZQ87_9CLOT</name>
<dbReference type="InterPro" id="IPR015424">
    <property type="entry name" value="PyrdxlP-dep_Trfase"/>
</dbReference>
<accession>A0A1M5ZQ87</accession>
<dbReference type="GO" id="GO:0030170">
    <property type="term" value="F:pyridoxal phosphate binding"/>
    <property type="evidence" value="ECO:0007669"/>
    <property type="project" value="InterPro"/>
</dbReference>
<evidence type="ECO:0000256" key="9">
    <source>
        <dbReference type="RuleBase" id="RU003560"/>
    </source>
</evidence>
<dbReference type="PANTHER" id="PTHR45688">
    <property type="match status" value="1"/>
</dbReference>
<dbReference type="Gene3D" id="3.40.640.10">
    <property type="entry name" value="Type I PLP-dependent aspartate aminotransferase-like (Major domain)"/>
    <property type="match status" value="1"/>
</dbReference>
<dbReference type="InterPro" id="IPR049704">
    <property type="entry name" value="Aminotrans_3_PPA_site"/>
</dbReference>
<comment type="similarity">
    <text evidence="2 9">Belongs to the class-III pyridoxal-phosphate-dependent aminotransferase family.</text>
</comment>
<dbReference type="RefSeq" id="WP_073021144.1">
    <property type="nucleotide sequence ID" value="NZ_FQXU01000010.1"/>
</dbReference>
<organism evidence="10 11">
    <name type="scientific">Clostridium intestinale DSM 6191</name>
    <dbReference type="NCBI Taxonomy" id="1121320"/>
    <lineage>
        <taxon>Bacteria</taxon>
        <taxon>Bacillati</taxon>
        <taxon>Bacillota</taxon>
        <taxon>Clostridia</taxon>
        <taxon>Eubacteriales</taxon>
        <taxon>Clostridiaceae</taxon>
        <taxon>Clostridium</taxon>
    </lineage>
</organism>
<keyword evidence="8" id="KW-0809">Transit peptide</keyword>
<dbReference type="AlphaFoldDB" id="A0A1M5ZQ87"/>
<evidence type="ECO:0000256" key="5">
    <source>
        <dbReference type="ARBA" id="ARBA00022576"/>
    </source>
</evidence>
<keyword evidence="6 10" id="KW-0808">Transferase</keyword>
<evidence type="ECO:0000256" key="7">
    <source>
        <dbReference type="ARBA" id="ARBA00022898"/>
    </source>
</evidence>
<dbReference type="InterPro" id="IPR005814">
    <property type="entry name" value="Aminotrans_3"/>
</dbReference>
<comment type="cofactor">
    <cofactor evidence="1">
        <name>pyridoxal 5'-phosphate</name>
        <dbReference type="ChEBI" id="CHEBI:597326"/>
    </cofactor>
</comment>
<dbReference type="InterPro" id="IPR015421">
    <property type="entry name" value="PyrdxlP-dep_Trfase_major"/>
</dbReference>
<dbReference type="InterPro" id="IPR015422">
    <property type="entry name" value="PyrdxlP-dep_Trfase_small"/>
</dbReference>
<dbReference type="Gene3D" id="3.90.1150.10">
    <property type="entry name" value="Aspartate Aminotransferase, domain 1"/>
    <property type="match status" value="1"/>
</dbReference>
<keyword evidence="7 9" id="KW-0663">Pyridoxal phosphate</keyword>
<dbReference type="EC" id="2.6.1.44" evidence="4"/>
<evidence type="ECO:0000313" key="10">
    <source>
        <dbReference type="EMBL" id="SHI26390.1"/>
    </source>
</evidence>
<reference evidence="10 11" key="1">
    <citation type="submission" date="2016-11" db="EMBL/GenBank/DDBJ databases">
        <authorList>
            <person name="Jaros S."/>
            <person name="Januszkiewicz K."/>
            <person name="Wedrychowicz H."/>
        </authorList>
    </citation>
    <scope>NUCLEOTIDE SEQUENCE [LARGE SCALE GENOMIC DNA]</scope>
    <source>
        <strain evidence="10 11">DSM 6191</strain>
    </source>
</reference>
<proteinExistence type="inferred from homology"/>
<protein>
    <recommendedName>
        <fullName evidence="4">alanine--glyoxylate transaminase</fullName>
        <ecNumber evidence="4">2.6.1.44</ecNumber>
    </recommendedName>
</protein>